<dbReference type="PANTHER" id="PTHR31276:SF6">
    <property type="entry name" value="PROTEIN MIZU-KUSSEI 1"/>
    <property type="match status" value="1"/>
</dbReference>
<dbReference type="PANTHER" id="PTHR31276">
    <property type="match status" value="1"/>
</dbReference>
<comment type="caution">
    <text evidence="2">The sequence shown here is derived from an EMBL/GenBank/DDBJ whole genome shotgun (WGS) entry which is preliminary data.</text>
</comment>
<dbReference type="InterPro" id="IPR006460">
    <property type="entry name" value="MIZ1-like_pln"/>
</dbReference>
<dbReference type="OrthoDB" id="774785at2759"/>
<dbReference type="EMBL" id="JADFTS010000007">
    <property type="protein sequence ID" value="KAF9596098.1"/>
    <property type="molecule type" value="Genomic_DNA"/>
</dbReference>
<accession>A0A835HFV4</accession>
<dbReference type="Pfam" id="PF04759">
    <property type="entry name" value="DUF617"/>
    <property type="match status" value="1"/>
</dbReference>
<name>A0A835HFV4_9MAGN</name>
<protein>
    <recommendedName>
        <fullName evidence="4">Protein MIZU-KUSSEI 1</fullName>
    </recommendedName>
</protein>
<dbReference type="NCBIfam" id="TIGR01570">
    <property type="entry name" value="A_thal_3588"/>
    <property type="match status" value="1"/>
</dbReference>
<organism evidence="2 3">
    <name type="scientific">Coptis chinensis</name>
    <dbReference type="NCBI Taxonomy" id="261450"/>
    <lineage>
        <taxon>Eukaryota</taxon>
        <taxon>Viridiplantae</taxon>
        <taxon>Streptophyta</taxon>
        <taxon>Embryophyta</taxon>
        <taxon>Tracheophyta</taxon>
        <taxon>Spermatophyta</taxon>
        <taxon>Magnoliopsida</taxon>
        <taxon>Ranunculales</taxon>
        <taxon>Ranunculaceae</taxon>
        <taxon>Coptidoideae</taxon>
        <taxon>Coptis</taxon>
    </lineage>
</organism>
<proteinExistence type="predicted"/>
<dbReference type="AlphaFoldDB" id="A0A835HFV4"/>
<evidence type="ECO:0008006" key="4">
    <source>
        <dbReference type="Google" id="ProtNLM"/>
    </source>
</evidence>
<feature type="compositionally biased region" description="Basic and acidic residues" evidence="1">
    <location>
        <begin position="47"/>
        <end position="59"/>
    </location>
</feature>
<dbReference type="GO" id="GO:0010274">
    <property type="term" value="P:hydrotropism"/>
    <property type="evidence" value="ECO:0007669"/>
    <property type="project" value="InterPro"/>
</dbReference>
<evidence type="ECO:0000313" key="3">
    <source>
        <dbReference type="Proteomes" id="UP000631114"/>
    </source>
</evidence>
<sequence>MKKIDYLTRFLIPCYKPTTTHSHSTTTITVPRLPTTKKRLSTSLRNDIPEETKDHNQEHQEEEEEVYPRTSVTAESVKSYFSIAPPRISRTMVVGTLFGHRRGHVCFCIQHDRLNYKPSVFLEFIIPTCVLVKEMQCGLVRIALECTRSDLSSCPLNLIPIWDLFINGRKFGFATRRKTSSKDRMVLKSLQSMTVGAGVIPMASSEEEEYGELIYMRANYERVIGSSDSESFYLINPDSGSGQEFSVFLMRSC</sequence>
<evidence type="ECO:0000256" key="1">
    <source>
        <dbReference type="SAM" id="MobiDB-lite"/>
    </source>
</evidence>
<feature type="region of interest" description="Disordered" evidence="1">
    <location>
        <begin position="42"/>
        <end position="71"/>
    </location>
</feature>
<dbReference type="Proteomes" id="UP000631114">
    <property type="component" value="Unassembled WGS sequence"/>
</dbReference>
<keyword evidence="3" id="KW-1185">Reference proteome</keyword>
<evidence type="ECO:0000313" key="2">
    <source>
        <dbReference type="EMBL" id="KAF9596098.1"/>
    </source>
</evidence>
<gene>
    <name evidence="2" type="ORF">IFM89_007151</name>
</gene>
<reference evidence="2 3" key="1">
    <citation type="submission" date="2020-10" db="EMBL/GenBank/DDBJ databases">
        <title>The Coptis chinensis genome and diversification of protoberbering-type alkaloids.</title>
        <authorList>
            <person name="Wang B."/>
            <person name="Shu S."/>
            <person name="Song C."/>
            <person name="Liu Y."/>
        </authorList>
    </citation>
    <scope>NUCLEOTIDE SEQUENCE [LARGE SCALE GENOMIC DNA]</scope>
    <source>
        <strain evidence="2">HL-2020</strain>
        <tissue evidence="2">Leaf</tissue>
    </source>
</reference>